<protein>
    <submittedName>
        <fullName evidence="2">Uncharacterized protein</fullName>
    </submittedName>
</protein>
<reference evidence="2" key="1">
    <citation type="submission" date="2018-11" db="EMBL/GenBank/DDBJ databases">
        <authorList>
            <consortium name="Pathogen Informatics"/>
        </authorList>
    </citation>
    <scope>NUCLEOTIDE SEQUENCE [LARGE SCALE GENOMIC DNA]</scope>
</reference>
<evidence type="ECO:0000256" key="1">
    <source>
        <dbReference type="SAM" id="MobiDB-lite"/>
    </source>
</evidence>
<evidence type="ECO:0000313" key="2">
    <source>
        <dbReference type="EMBL" id="VDM23603.1"/>
    </source>
</evidence>
<proteinExistence type="predicted"/>
<gene>
    <name evidence="2" type="ORF">TCNE_LOCUS83</name>
</gene>
<sequence>MPSAAAVCPRTAPQYAPLPPQPQPPIVVQESMWCREQSILANSAQFAYPQPIYTGYGSSVTERNVILSDRDTRKTALPSTAAVSRRTAQYAPLPPPSQSPMVASESAWWPEQSIAANSAQLVQQHPVCTANRFAPDCGPSCMNIAAQVPLHLTARFAVRQQEVQGPGSWQSSQTVGHASGPAYSAKQFQYGKYPPLHAAPPQPMPSTVRPINSAYSSSGHMANSYQPGFTHALSLHAPFSLLPAVAHAADISSDYRLGAVVFSGEEKATQIIIFTTEYNPFLRVV</sequence>
<organism evidence="2">
    <name type="scientific">Toxocara canis</name>
    <name type="common">Canine roundworm</name>
    <dbReference type="NCBI Taxonomy" id="6265"/>
    <lineage>
        <taxon>Eukaryota</taxon>
        <taxon>Metazoa</taxon>
        <taxon>Ecdysozoa</taxon>
        <taxon>Nematoda</taxon>
        <taxon>Chromadorea</taxon>
        <taxon>Rhabditida</taxon>
        <taxon>Spirurina</taxon>
        <taxon>Ascaridomorpha</taxon>
        <taxon>Ascaridoidea</taxon>
        <taxon>Toxocaridae</taxon>
        <taxon>Toxocara</taxon>
    </lineage>
</organism>
<accession>A0A3P7EQX7</accession>
<dbReference type="EMBL" id="UYWY01000029">
    <property type="protein sequence ID" value="VDM23603.1"/>
    <property type="molecule type" value="Genomic_DNA"/>
</dbReference>
<name>A0A3P7EQX7_TOXCA</name>
<dbReference type="AlphaFoldDB" id="A0A3P7EQX7"/>
<feature type="region of interest" description="Disordered" evidence="1">
    <location>
        <begin position="1"/>
        <end position="22"/>
    </location>
</feature>